<reference evidence="2" key="2">
    <citation type="submission" date="2021-04" db="EMBL/GenBank/DDBJ databases">
        <authorList>
            <person name="Gilroy R."/>
        </authorList>
    </citation>
    <scope>NUCLEOTIDE SEQUENCE</scope>
    <source>
        <strain evidence="2">Gambia15-2214</strain>
    </source>
</reference>
<dbReference type="Gene3D" id="1.20.1640.10">
    <property type="entry name" value="Multidrug efflux transporter AcrB transmembrane domain"/>
    <property type="match status" value="2"/>
</dbReference>
<dbReference type="InterPro" id="IPR001036">
    <property type="entry name" value="Acrflvin-R"/>
</dbReference>
<feature type="transmembrane region" description="Helical" evidence="1">
    <location>
        <begin position="999"/>
        <end position="1018"/>
    </location>
</feature>
<dbReference type="InterPro" id="IPR027463">
    <property type="entry name" value="AcrB_DN_DC_subdom"/>
</dbReference>
<name>A0A9E2L1E3_9SPIR</name>
<organism evidence="2 3">
    <name type="scientific">Candidatus Treponema excrementipullorum</name>
    <dbReference type="NCBI Taxonomy" id="2838768"/>
    <lineage>
        <taxon>Bacteria</taxon>
        <taxon>Pseudomonadati</taxon>
        <taxon>Spirochaetota</taxon>
        <taxon>Spirochaetia</taxon>
        <taxon>Spirochaetales</taxon>
        <taxon>Treponemataceae</taxon>
        <taxon>Treponema</taxon>
    </lineage>
</organism>
<dbReference type="SUPFAM" id="SSF82866">
    <property type="entry name" value="Multidrug efflux transporter AcrB transmembrane domain"/>
    <property type="match status" value="2"/>
</dbReference>
<keyword evidence="1" id="KW-0472">Membrane</keyword>
<dbReference type="Gene3D" id="3.30.70.1440">
    <property type="entry name" value="Multidrug efflux transporter AcrB pore domain"/>
    <property type="match status" value="1"/>
</dbReference>
<feature type="transmembrane region" description="Helical" evidence="1">
    <location>
        <begin position="358"/>
        <end position="378"/>
    </location>
</feature>
<accession>A0A9E2L1E3</accession>
<feature type="transmembrane region" description="Helical" evidence="1">
    <location>
        <begin position="463"/>
        <end position="490"/>
    </location>
</feature>
<dbReference type="Pfam" id="PF00873">
    <property type="entry name" value="ACR_tran"/>
    <property type="match status" value="2"/>
</dbReference>
<feature type="transmembrane region" description="Helical" evidence="1">
    <location>
        <begin position="546"/>
        <end position="567"/>
    </location>
</feature>
<proteinExistence type="predicted"/>
<feature type="transmembrane region" description="Helical" evidence="1">
    <location>
        <begin position="1030"/>
        <end position="1053"/>
    </location>
</feature>
<dbReference type="Gene3D" id="3.30.70.1320">
    <property type="entry name" value="Multidrug efflux transporter AcrB pore domain like"/>
    <property type="match status" value="1"/>
</dbReference>
<feature type="transmembrane region" description="Helical" evidence="1">
    <location>
        <begin position="329"/>
        <end position="351"/>
    </location>
</feature>
<evidence type="ECO:0000313" key="2">
    <source>
        <dbReference type="EMBL" id="MBU3849940.1"/>
    </source>
</evidence>
<evidence type="ECO:0000256" key="1">
    <source>
        <dbReference type="SAM" id="Phobius"/>
    </source>
</evidence>
<dbReference type="SUPFAM" id="SSF82693">
    <property type="entry name" value="Multidrug efflux transporter AcrB pore domain, PN1, PN2, PC1 and PC2 subdomains"/>
    <property type="match status" value="1"/>
</dbReference>
<dbReference type="EMBL" id="JAHLFV010000122">
    <property type="protein sequence ID" value="MBU3849940.1"/>
    <property type="molecule type" value="Genomic_DNA"/>
</dbReference>
<dbReference type="Gene3D" id="3.30.2090.10">
    <property type="entry name" value="Multidrug efflux transporter AcrB TolC docking domain, DN and DC subdomains"/>
    <property type="match status" value="2"/>
</dbReference>
<gene>
    <name evidence="2" type="ORF">IAA16_05180</name>
</gene>
<dbReference type="Proteomes" id="UP000823914">
    <property type="component" value="Unassembled WGS sequence"/>
</dbReference>
<evidence type="ECO:0000313" key="3">
    <source>
        <dbReference type="Proteomes" id="UP000823914"/>
    </source>
</evidence>
<dbReference type="GO" id="GO:0042910">
    <property type="term" value="F:xenobiotic transmembrane transporter activity"/>
    <property type="evidence" value="ECO:0007669"/>
    <property type="project" value="TreeGrafter"/>
</dbReference>
<feature type="transmembrane region" description="Helical" evidence="1">
    <location>
        <begin position="929"/>
        <end position="949"/>
    </location>
</feature>
<keyword evidence="1" id="KW-0812">Transmembrane</keyword>
<dbReference type="SUPFAM" id="SSF82714">
    <property type="entry name" value="Multidrug efflux transporter AcrB TolC docking domain, DN and DC subdomains"/>
    <property type="match status" value="2"/>
</dbReference>
<sequence>MIKSIVKFSVFHPLSILSLILGLCLLGIFSLLTLKADFLPEINRGELLVITEYAGLGVKDMEKLVTTPLEEGLASLEGMKKTSSVTRDGLSAITIQLHWGQDVDLALIKCREIIDTLYTSLPWQCKKPMVSVQSGINEAMGVAVVPKRGSVNNRYFIEKEVKTRYQRLENSGNVFVFGGLKDEVHIMVDYNQLESQKFSLNYIASVLEKENFQYPAGTIDCGEKEFLVKTTGVFTSLEEVESCPLLYNDSPILLSHIAQVQWGSQDQQSFFTYNGREGFYIGIQKKQGGNPLSLSREVIRETEKLKLNYGADYEFIPVYDLSSEIKKSLASVILSALTGAVITGIVIFYFLKSHRLALLLSGLIPLCFLMVLFILTLLGKTLNIMSLSGVAVGVGMVVDAGAVILENLSKKNNFLPRTKFQEHIVKSVMEVSVSNLGGTVTTIVVFLPMFFIPGLLGELFSDLAIGVISSVFFSWFLSLTYIPAMYYLLFGSQERCNYNKNNLSKKFSKEIIPVNTGFSKKTMEVWESYYEKLLWKFFQNKKYRNTLILVTLIICVISLWLSTFSLLPELKGEYTEFYIRLPSGSSMEYMKEVATIAEKLLSDLDEVEVLWCKGGFEKDNLHELAQIDFGKEIIQVTVKTKTWQNLSREKIYHVLGNTNTEIIFPKNKDILSSVLNIPPVSYLVQNKKGDFTEKSGFSETEDLKSSGLEEDFRLFDSLNPEILNGWKILPQEYAKEIIFTPNRLCASRFGFSADAVTNHIQALLNGVYTSPYYSRGREIPMVVRLPSGKNTQIKDLERMSLFNSQGRFPLGTLGDFSEEYNEKVVFHYNGLPGKILYPPDAGNTCPPDIQNTCPPDIQSTCPPDIQNTCPPDTSLLKSIKSKFPDISITDVRREEFKETFSNAFFLIVAGLILLYLVMGALFESFTVPVLMFIALPPTLSGTLFFTLLWRCDFSVNTMIAFIVLLGIVINNSIILYENCLTLKQDFSAVHVFSKCKEKLRAILITNFTTVFALLPFTFDPLGVNSQSSVAIGIIGGVLFSLLFVLCIFPIVLVRHFERRKIHE</sequence>
<comment type="caution">
    <text evidence="2">The sequence shown here is derived from an EMBL/GenBank/DDBJ whole genome shotgun (WGS) entry which is preliminary data.</text>
</comment>
<dbReference type="Gene3D" id="3.30.70.1430">
    <property type="entry name" value="Multidrug efflux transporter AcrB pore domain"/>
    <property type="match status" value="2"/>
</dbReference>
<reference evidence="2" key="1">
    <citation type="journal article" date="2021" name="PeerJ">
        <title>Extensive microbial diversity within the chicken gut microbiome revealed by metagenomics and culture.</title>
        <authorList>
            <person name="Gilroy R."/>
            <person name="Ravi A."/>
            <person name="Getino M."/>
            <person name="Pursley I."/>
            <person name="Horton D.L."/>
            <person name="Alikhan N.F."/>
            <person name="Baker D."/>
            <person name="Gharbi K."/>
            <person name="Hall N."/>
            <person name="Watson M."/>
            <person name="Adriaenssens E.M."/>
            <person name="Foster-Nyarko E."/>
            <person name="Jarju S."/>
            <person name="Secka A."/>
            <person name="Antonio M."/>
            <person name="Oren A."/>
            <person name="Chaudhuri R.R."/>
            <person name="La Ragione R."/>
            <person name="Hildebrand F."/>
            <person name="Pallen M.J."/>
        </authorList>
    </citation>
    <scope>NUCLEOTIDE SEQUENCE</scope>
    <source>
        <strain evidence="2">Gambia15-2214</strain>
    </source>
</reference>
<dbReference type="PRINTS" id="PR00702">
    <property type="entry name" value="ACRIFLAVINRP"/>
</dbReference>
<keyword evidence="1" id="KW-1133">Transmembrane helix</keyword>
<dbReference type="PANTHER" id="PTHR32063">
    <property type="match status" value="1"/>
</dbReference>
<feature type="transmembrane region" description="Helical" evidence="1">
    <location>
        <begin position="955"/>
        <end position="978"/>
    </location>
</feature>
<feature type="transmembrane region" description="Helical" evidence="1">
    <location>
        <begin position="428"/>
        <end position="451"/>
    </location>
</feature>
<dbReference type="PANTHER" id="PTHR32063:SF0">
    <property type="entry name" value="SWARMING MOTILITY PROTEIN SWRC"/>
    <property type="match status" value="1"/>
</dbReference>
<dbReference type="AlphaFoldDB" id="A0A9E2L1E3"/>
<feature type="transmembrane region" description="Helical" evidence="1">
    <location>
        <begin position="384"/>
        <end position="408"/>
    </location>
</feature>
<dbReference type="GO" id="GO:0005886">
    <property type="term" value="C:plasma membrane"/>
    <property type="evidence" value="ECO:0007669"/>
    <property type="project" value="TreeGrafter"/>
</dbReference>
<protein>
    <submittedName>
        <fullName evidence="2">Efflux RND transporter permease subunit</fullName>
    </submittedName>
</protein>
<feature type="transmembrane region" description="Helical" evidence="1">
    <location>
        <begin position="903"/>
        <end position="922"/>
    </location>
</feature>